<comment type="caution">
    <text evidence="3">The sequence shown here is derived from an EMBL/GenBank/DDBJ whole genome shotgun (WGS) entry which is preliminary data.</text>
</comment>
<protein>
    <submittedName>
        <fullName evidence="3">Uncharacterized protein</fullName>
    </submittedName>
</protein>
<evidence type="ECO:0000256" key="2">
    <source>
        <dbReference type="SAM" id="MobiDB-lite"/>
    </source>
</evidence>
<dbReference type="AlphaFoldDB" id="A0A9P3LEY9"/>
<feature type="coiled-coil region" evidence="1">
    <location>
        <begin position="50"/>
        <end position="84"/>
    </location>
</feature>
<evidence type="ECO:0000256" key="1">
    <source>
        <dbReference type="SAM" id="Coils"/>
    </source>
</evidence>
<evidence type="ECO:0000313" key="4">
    <source>
        <dbReference type="Proteomes" id="UP000703269"/>
    </source>
</evidence>
<proteinExistence type="predicted"/>
<accession>A0A9P3LEY9</accession>
<gene>
    <name evidence="3" type="ORF">PsYK624_091850</name>
</gene>
<evidence type="ECO:0000313" key="3">
    <source>
        <dbReference type="EMBL" id="GJE93026.1"/>
    </source>
</evidence>
<reference evidence="3 4" key="1">
    <citation type="submission" date="2021-08" db="EMBL/GenBank/DDBJ databases">
        <title>Draft Genome Sequence of Phanerochaete sordida strain YK-624.</title>
        <authorList>
            <person name="Mori T."/>
            <person name="Dohra H."/>
            <person name="Suzuki T."/>
            <person name="Kawagishi H."/>
            <person name="Hirai H."/>
        </authorList>
    </citation>
    <scope>NUCLEOTIDE SEQUENCE [LARGE SCALE GENOMIC DNA]</scope>
    <source>
        <strain evidence="3 4">YK-624</strain>
    </source>
</reference>
<keyword evidence="4" id="KW-1185">Reference proteome</keyword>
<organism evidence="3 4">
    <name type="scientific">Phanerochaete sordida</name>
    <dbReference type="NCBI Taxonomy" id="48140"/>
    <lineage>
        <taxon>Eukaryota</taxon>
        <taxon>Fungi</taxon>
        <taxon>Dikarya</taxon>
        <taxon>Basidiomycota</taxon>
        <taxon>Agaricomycotina</taxon>
        <taxon>Agaricomycetes</taxon>
        <taxon>Polyporales</taxon>
        <taxon>Phanerochaetaceae</taxon>
        <taxon>Phanerochaete</taxon>
    </lineage>
</organism>
<dbReference type="OrthoDB" id="10489948at2759"/>
<feature type="region of interest" description="Disordered" evidence="2">
    <location>
        <begin position="100"/>
        <end position="121"/>
    </location>
</feature>
<name>A0A9P3LEY9_9APHY</name>
<keyword evidence="1" id="KW-0175">Coiled coil</keyword>
<dbReference type="Proteomes" id="UP000703269">
    <property type="component" value="Unassembled WGS sequence"/>
</dbReference>
<dbReference type="EMBL" id="BPQB01000029">
    <property type="protein sequence ID" value="GJE93026.1"/>
    <property type="molecule type" value="Genomic_DNA"/>
</dbReference>
<sequence>MFPNTSSPSSASLSPCDVFATACELKTQLGALERRCTENASTGDELRTHRAELQRELHDLEVVADEERQRTREARLELDELRQAADAHIIPFTFAFPAPSGAATAEQDADEPEGADKPARLFPRNVIPESWKKQLGRTIAPNVKAYQRLGSPTPRSVSGPADRQYGAARMRKMRRVLSEKVRESGWKALPHKAHGANDRLVARPLIKKSSLSA</sequence>